<evidence type="ECO:0000256" key="1">
    <source>
        <dbReference type="ARBA" id="ARBA00022553"/>
    </source>
</evidence>
<keyword evidence="5 8" id="KW-0520">NAD</keyword>
<reference evidence="11" key="1">
    <citation type="journal article" date="2013" name="Science">
        <title>Gene transfer from bacteria and archaea facilitated evolution of an extremophilic eukaryote.</title>
        <authorList>
            <person name="Schonknecht G."/>
            <person name="Chen W.H."/>
            <person name="Ternes C.M."/>
            <person name="Barbier G.G."/>
            <person name="Shrestha R.P."/>
            <person name="Stanke M."/>
            <person name="Brautigam A."/>
            <person name="Baker B.J."/>
            <person name="Banfield J.F."/>
            <person name="Garavito R.M."/>
            <person name="Carr K."/>
            <person name="Wilkerson C."/>
            <person name="Rensing S.A."/>
            <person name="Gagneul D."/>
            <person name="Dickenson N.E."/>
            <person name="Oesterhelt C."/>
            <person name="Lercher M.J."/>
            <person name="Weber A.P."/>
        </authorList>
    </citation>
    <scope>NUCLEOTIDE SEQUENCE [LARGE SCALE GENOMIC DNA]</scope>
    <source>
        <strain evidence="11">074W</strain>
    </source>
</reference>
<feature type="binding site" evidence="8">
    <location>
        <position position="186"/>
    </location>
    <ligand>
        <name>(6S)-NADPHX</name>
        <dbReference type="ChEBI" id="CHEBI:64076"/>
    </ligand>
</feature>
<dbReference type="AlphaFoldDB" id="M2XA72"/>
<dbReference type="Gene3D" id="3.40.1190.20">
    <property type="match status" value="1"/>
</dbReference>
<keyword evidence="4" id="KW-0521">NADP</keyword>
<feature type="binding site" evidence="8">
    <location>
        <begin position="240"/>
        <end position="246"/>
    </location>
    <ligand>
        <name>(6S)-NADPHX</name>
        <dbReference type="ChEBI" id="CHEBI:64076"/>
    </ligand>
</feature>
<keyword evidence="11" id="KW-1185">Reference proteome</keyword>
<evidence type="ECO:0000256" key="3">
    <source>
        <dbReference type="ARBA" id="ARBA00022840"/>
    </source>
</evidence>
<dbReference type="GO" id="GO:0047453">
    <property type="term" value="F:ATP-dependent NAD(P)H-hydrate dehydratase activity"/>
    <property type="evidence" value="ECO:0007669"/>
    <property type="project" value="UniProtKB-UniRule"/>
</dbReference>
<evidence type="ECO:0000313" key="11">
    <source>
        <dbReference type="Proteomes" id="UP000030680"/>
    </source>
</evidence>
<dbReference type="GO" id="GO:0016301">
    <property type="term" value="F:kinase activity"/>
    <property type="evidence" value="ECO:0007669"/>
    <property type="project" value="UniProtKB-KW"/>
</dbReference>
<organism evidence="10 11">
    <name type="scientific">Galdieria sulphuraria</name>
    <name type="common">Red alga</name>
    <dbReference type="NCBI Taxonomy" id="130081"/>
    <lineage>
        <taxon>Eukaryota</taxon>
        <taxon>Rhodophyta</taxon>
        <taxon>Bangiophyceae</taxon>
        <taxon>Galdieriales</taxon>
        <taxon>Galdieriaceae</taxon>
        <taxon>Galdieria</taxon>
    </lineage>
</organism>
<evidence type="ECO:0000259" key="9">
    <source>
        <dbReference type="PROSITE" id="PS51383"/>
    </source>
</evidence>
<dbReference type="SUPFAM" id="SSF53613">
    <property type="entry name" value="Ribokinase-like"/>
    <property type="match status" value="1"/>
</dbReference>
<dbReference type="GeneID" id="17085727"/>
<dbReference type="eggNOG" id="KOG3974">
    <property type="taxonomic scope" value="Eukaryota"/>
</dbReference>
<protein>
    <recommendedName>
        <fullName evidence="8">ATP-dependent (S)-NAD(P)H-hydrate dehydratase</fullName>
        <ecNumber evidence="8">4.2.1.93</ecNumber>
    </recommendedName>
    <alternativeName>
        <fullName evidence="8">ATP-dependent NAD(P)HX dehydratase</fullName>
    </alternativeName>
</protein>
<dbReference type="KEGG" id="gsl:Gasu_56680"/>
<dbReference type="InterPro" id="IPR000631">
    <property type="entry name" value="CARKD"/>
</dbReference>
<dbReference type="STRING" id="130081.M2XA72"/>
<dbReference type="HAMAP" id="MF_01965">
    <property type="entry name" value="NADHX_dehydratase"/>
    <property type="match status" value="1"/>
</dbReference>
<dbReference type="PANTHER" id="PTHR12592">
    <property type="entry name" value="ATP-DEPENDENT (S)-NAD(P)H-HYDRATE DEHYDRATASE FAMILY MEMBER"/>
    <property type="match status" value="1"/>
</dbReference>
<dbReference type="EC" id="4.2.1.93" evidence="8"/>
<dbReference type="CDD" id="cd01171">
    <property type="entry name" value="YXKO-related"/>
    <property type="match status" value="1"/>
</dbReference>
<keyword evidence="2 8" id="KW-0547">Nucleotide-binding</keyword>
<evidence type="ECO:0000313" key="10">
    <source>
        <dbReference type="EMBL" id="EME26772.1"/>
    </source>
</evidence>
<comment type="catalytic activity">
    <reaction evidence="7 8">
        <text>(6S)-NADPHX + ATP = ADP + phosphate + NADPH + H(+)</text>
        <dbReference type="Rhea" id="RHEA:32231"/>
        <dbReference type="ChEBI" id="CHEBI:15378"/>
        <dbReference type="ChEBI" id="CHEBI:30616"/>
        <dbReference type="ChEBI" id="CHEBI:43474"/>
        <dbReference type="ChEBI" id="CHEBI:57783"/>
        <dbReference type="ChEBI" id="CHEBI:64076"/>
        <dbReference type="ChEBI" id="CHEBI:456216"/>
        <dbReference type="EC" id="4.2.1.93"/>
    </reaction>
</comment>
<feature type="binding site" evidence="8">
    <location>
        <position position="310"/>
    </location>
    <ligand>
        <name>(6S)-NADPHX</name>
        <dbReference type="ChEBI" id="CHEBI:64076"/>
    </ligand>
</feature>
<dbReference type="InterPro" id="IPR029056">
    <property type="entry name" value="Ribokinase-like"/>
</dbReference>
<evidence type="ECO:0000256" key="2">
    <source>
        <dbReference type="ARBA" id="ARBA00022741"/>
    </source>
</evidence>
<comment type="cofactor">
    <cofactor evidence="8">
        <name>Mg(2+)</name>
        <dbReference type="ChEBI" id="CHEBI:18420"/>
    </cofactor>
</comment>
<comment type="catalytic activity">
    <reaction evidence="8">
        <text>(6S)-NADHX + ATP = ADP + phosphate + NADH + H(+)</text>
        <dbReference type="Rhea" id="RHEA:19017"/>
        <dbReference type="ChEBI" id="CHEBI:15378"/>
        <dbReference type="ChEBI" id="CHEBI:30616"/>
        <dbReference type="ChEBI" id="CHEBI:43474"/>
        <dbReference type="ChEBI" id="CHEBI:57945"/>
        <dbReference type="ChEBI" id="CHEBI:64074"/>
        <dbReference type="ChEBI" id="CHEBI:456216"/>
        <dbReference type="EC" id="4.2.1.93"/>
    </reaction>
</comment>
<evidence type="ECO:0000256" key="7">
    <source>
        <dbReference type="ARBA" id="ARBA00047472"/>
    </source>
</evidence>
<dbReference type="PROSITE" id="PS51383">
    <property type="entry name" value="YJEF_C_3"/>
    <property type="match status" value="1"/>
</dbReference>
<dbReference type="OrthoDB" id="8110916at2759"/>
<gene>
    <name evidence="10" type="ORF">Gasu_56680</name>
</gene>
<dbReference type="GO" id="GO:0110051">
    <property type="term" value="P:metabolite repair"/>
    <property type="evidence" value="ECO:0007669"/>
    <property type="project" value="TreeGrafter"/>
</dbReference>
<keyword evidence="10" id="KW-0808">Transferase</keyword>
<dbReference type="OMA" id="WRAAYHN"/>
<keyword evidence="10" id="KW-0418">Kinase</keyword>
<feature type="binding site" evidence="8">
    <location>
        <begin position="279"/>
        <end position="283"/>
    </location>
    <ligand>
        <name>ATP</name>
        <dbReference type="ChEBI" id="CHEBI:30616"/>
    </ligand>
</feature>
<dbReference type="GO" id="GO:0046496">
    <property type="term" value="P:nicotinamide nucleotide metabolic process"/>
    <property type="evidence" value="ECO:0007669"/>
    <property type="project" value="UniProtKB-UniRule"/>
</dbReference>
<keyword evidence="3 8" id="KW-0067">ATP-binding</keyword>
<dbReference type="Proteomes" id="UP000030680">
    <property type="component" value="Unassembled WGS sequence"/>
</dbReference>
<dbReference type="GO" id="GO:0005524">
    <property type="term" value="F:ATP binding"/>
    <property type="evidence" value="ECO:0007669"/>
    <property type="project" value="UniProtKB-KW"/>
</dbReference>
<dbReference type="FunFam" id="3.40.1190.20:FF:000023">
    <property type="entry name" value="ATP-dependent (S)-NAD(P)H-hydrate dehydratase"/>
    <property type="match status" value="1"/>
</dbReference>
<dbReference type="EMBL" id="KB454543">
    <property type="protein sequence ID" value="EME26772.1"/>
    <property type="molecule type" value="Genomic_DNA"/>
</dbReference>
<dbReference type="NCBIfam" id="TIGR00196">
    <property type="entry name" value="yjeF_cterm"/>
    <property type="match status" value="1"/>
</dbReference>
<comment type="similarity">
    <text evidence="8">Belongs to the NnrD/CARKD family.</text>
</comment>
<evidence type="ECO:0000256" key="8">
    <source>
        <dbReference type="HAMAP-Rule" id="MF_03157"/>
    </source>
</evidence>
<dbReference type="Pfam" id="PF01256">
    <property type="entry name" value="Carb_kinase"/>
    <property type="match status" value="1"/>
</dbReference>
<dbReference type="Gramene" id="EME26772">
    <property type="protein sequence ID" value="EME26772"/>
    <property type="gene ID" value="Gasu_56680"/>
</dbReference>
<dbReference type="RefSeq" id="XP_005703292.1">
    <property type="nucleotide sequence ID" value="XM_005703235.1"/>
</dbReference>
<accession>M2XA72</accession>
<feature type="binding site" evidence="8">
    <location>
        <begin position="300"/>
        <end position="309"/>
    </location>
    <ligand>
        <name>ATP</name>
        <dbReference type="ChEBI" id="CHEBI:30616"/>
    </ligand>
</feature>
<dbReference type="PANTHER" id="PTHR12592:SF0">
    <property type="entry name" value="ATP-DEPENDENT (S)-NAD(P)H-HYDRATE DEHYDRATASE"/>
    <property type="match status" value="1"/>
</dbReference>
<keyword evidence="6 8" id="KW-0456">Lyase</keyword>
<evidence type="ECO:0000256" key="6">
    <source>
        <dbReference type="ARBA" id="ARBA00023239"/>
    </source>
</evidence>
<sequence length="383" mass="42730">MIRSIGFCYSTFLRNGIDASSKNIKAVLWQLGKANSQKALYFYQLRTFTFLRRPMQLASLDQEQQFAKSLPLKWPEFVKEILPTLDAEKHKGQCGRIAVVGGSFEYTGAPYFSAMSSLRAGVDMAHIFCEDSAAAPIKTYSPELIVHPILTASCKMDKTVEETSKYLARQVAEWLTSLHCVVVGPGLGRNPLILETVAYVIEEVTKRHIPLVIDADGLYLLSVKPELLKNATSPVILTPNHVEFNRLTRAFEIDDTSDTEKLLKTLAKSVCPGAIIVQKGSNDLIAAAFCDVVVHCVEQGSLRRCGGQGDILSGLMGAFSAWMQMNRKLTTPNEWFIPVYSACAMTRRCSLQAFRKKQRSMLTTDIIEEIWKEFNTLFPLSSL</sequence>
<evidence type="ECO:0000256" key="5">
    <source>
        <dbReference type="ARBA" id="ARBA00023027"/>
    </source>
</evidence>
<comment type="function">
    <text evidence="8">Catalyzes the dehydration of the S-form of NAD(P)HX at the expense of ATP, which is converted to ADP. Together with NAD(P)HX epimerase, which catalyzes the epimerization of the S- and R-forms, the enzyme allows the repair of both epimers of NAD(P)HX, a damaged form of NAD(P)H that is a result of enzymatic or heat-dependent hydration.</text>
</comment>
<feature type="domain" description="YjeF C-terminal" evidence="9">
    <location>
        <begin position="74"/>
        <end position="377"/>
    </location>
</feature>
<proteinExistence type="inferred from homology"/>
<evidence type="ECO:0000256" key="4">
    <source>
        <dbReference type="ARBA" id="ARBA00022857"/>
    </source>
</evidence>
<keyword evidence="1 8" id="KW-0597">Phosphoprotein</keyword>
<name>M2XA72_GALSU</name>